<dbReference type="CDD" id="cd00082">
    <property type="entry name" value="HisKA"/>
    <property type="match status" value="1"/>
</dbReference>
<evidence type="ECO:0000256" key="12">
    <source>
        <dbReference type="SAM" id="Coils"/>
    </source>
</evidence>
<dbReference type="InterPro" id="IPR036890">
    <property type="entry name" value="HATPase_C_sf"/>
</dbReference>
<keyword evidence="9" id="KW-0067">ATP-binding</keyword>
<keyword evidence="4" id="KW-1003">Cell membrane</keyword>
<evidence type="ECO:0000256" key="5">
    <source>
        <dbReference type="ARBA" id="ARBA00022553"/>
    </source>
</evidence>
<dbReference type="CDD" id="cd00075">
    <property type="entry name" value="HATPase"/>
    <property type="match status" value="1"/>
</dbReference>
<dbReference type="PANTHER" id="PTHR43711">
    <property type="entry name" value="TWO-COMPONENT HISTIDINE KINASE"/>
    <property type="match status" value="1"/>
</dbReference>
<accession>A0A1G2FY01</accession>
<reference evidence="15 16" key="1">
    <citation type="journal article" date="2016" name="Nat. Commun.">
        <title>Thousands of microbial genomes shed light on interconnected biogeochemical processes in an aquifer system.</title>
        <authorList>
            <person name="Anantharaman K."/>
            <person name="Brown C.T."/>
            <person name="Hug L.A."/>
            <person name="Sharon I."/>
            <person name="Castelle C.J."/>
            <person name="Probst A.J."/>
            <person name="Thomas B.C."/>
            <person name="Singh A."/>
            <person name="Wilkins M.J."/>
            <person name="Karaoz U."/>
            <person name="Brodie E.L."/>
            <person name="Williams K.H."/>
            <person name="Hubbard S.S."/>
            <person name="Banfield J.F."/>
        </authorList>
    </citation>
    <scope>NUCLEOTIDE SEQUENCE [LARGE SCALE GENOMIC DNA]</scope>
</reference>
<feature type="transmembrane region" description="Helical" evidence="13">
    <location>
        <begin position="97"/>
        <end position="124"/>
    </location>
</feature>
<dbReference type="InterPro" id="IPR050736">
    <property type="entry name" value="Sensor_HK_Regulatory"/>
</dbReference>
<keyword evidence="6" id="KW-0808">Transferase</keyword>
<evidence type="ECO:0000256" key="2">
    <source>
        <dbReference type="ARBA" id="ARBA00004236"/>
    </source>
</evidence>
<keyword evidence="12" id="KW-0175">Coiled coil</keyword>
<evidence type="ECO:0000256" key="10">
    <source>
        <dbReference type="ARBA" id="ARBA00023012"/>
    </source>
</evidence>
<comment type="catalytic activity">
    <reaction evidence="1">
        <text>ATP + protein L-histidine = ADP + protein N-phospho-L-histidine.</text>
        <dbReference type="EC" id="2.7.13.3"/>
    </reaction>
</comment>
<evidence type="ECO:0000313" key="16">
    <source>
        <dbReference type="Proteomes" id="UP000176700"/>
    </source>
</evidence>
<evidence type="ECO:0000256" key="8">
    <source>
        <dbReference type="ARBA" id="ARBA00022777"/>
    </source>
</evidence>
<dbReference type="Gene3D" id="3.30.565.10">
    <property type="entry name" value="Histidine kinase-like ATPase, C-terminal domain"/>
    <property type="match status" value="1"/>
</dbReference>
<evidence type="ECO:0000256" key="3">
    <source>
        <dbReference type="ARBA" id="ARBA00012438"/>
    </source>
</evidence>
<dbReference type="InterPro" id="IPR036097">
    <property type="entry name" value="HisK_dim/P_sf"/>
</dbReference>
<dbReference type="SMART" id="SM00388">
    <property type="entry name" value="HisKA"/>
    <property type="match status" value="1"/>
</dbReference>
<feature type="transmembrane region" description="Helical" evidence="13">
    <location>
        <begin position="199"/>
        <end position="220"/>
    </location>
</feature>
<keyword evidence="11 13" id="KW-0472">Membrane</keyword>
<organism evidence="15 16">
    <name type="scientific">Candidatus Ryanbacteria bacterium RIFCSPHIGHO2_01_45_13</name>
    <dbReference type="NCBI Taxonomy" id="1802112"/>
    <lineage>
        <taxon>Bacteria</taxon>
        <taxon>Candidatus Ryaniibacteriota</taxon>
    </lineage>
</organism>
<dbReference type="GO" id="GO:0005886">
    <property type="term" value="C:plasma membrane"/>
    <property type="evidence" value="ECO:0007669"/>
    <property type="project" value="UniProtKB-SubCell"/>
</dbReference>
<keyword evidence="13" id="KW-1133">Transmembrane helix</keyword>
<dbReference type="GO" id="GO:0000155">
    <property type="term" value="F:phosphorelay sensor kinase activity"/>
    <property type="evidence" value="ECO:0007669"/>
    <property type="project" value="InterPro"/>
</dbReference>
<dbReference type="InterPro" id="IPR005467">
    <property type="entry name" value="His_kinase_dom"/>
</dbReference>
<dbReference type="InterPro" id="IPR004358">
    <property type="entry name" value="Sig_transdc_His_kin-like_C"/>
</dbReference>
<feature type="transmembrane region" description="Helical" evidence="13">
    <location>
        <begin position="136"/>
        <end position="159"/>
    </location>
</feature>
<feature type="transmembrane region" description="Helical" evidence="13">
    <location>
        <begin position="227"/>
        <end position="248"/>
    </location>
</feature>
<feature type="transmembrane region" description="Helical" evidence="13">
    <location>
        <begin position="171"/>
        <end position="193"/>
    </location>
</feature>
<dbReference type="Pfam" id="PF16927">
    <property type="entry name" value="HisKA_7TM"/>
    <property type="match status" value="1"/>
</dbReference>
<dbReference type="PRINTS" id="PR00344">
    <property type="entry name" value="BCTRLSENSOR"/>
</dbReference>
<dbReference type="Gene3D" id="1.10.287.130">
    <property type="match status" value="1"/>
</dbReference>
<evidence type="ECO:0000256" key="11">
    <source>
        <dbReference type="ARBA" id="ARBA00023136"/>
    </source>
</evidence>
<dbReference type="PANTHER" id="PTHR43711:SF1">
    <property type="entry name" value="HISTIDINE KINASE 1"/>
    <property type="match status" value="1"/>
</dbReference>
<feature type="transmembrane region" description="Helical" evidence="13">
    <location>
        <begin position="6"/>
        <end position="24"/>
    </location>
</feature>
<dbReference type="FunFam" id="3.30.565.10:FF:000023">
    <property type="entry name" value="PAS domain-containing sensor histidine kinase"/>
    <property type="match status" value="1"/>
</dbReference>
<sequence>MLSVANNILLTVVFINFILGFAVLRRNWKNPTNLAYLLLTFSIILWAISLFFFRAANSIDNILIIGKIVYTIPPFIPFFFLLFVYSLVGSKISLLKLAVFLLLPTILISVISLETSLVIAGAVIERGINQLHFGSFYFLYLSYLTLYFLIGFITLFKRYRTENNLIKKAQYRLILIGVTTAIVVGLFANGYFLTTFAFQYNWVGPIGTVFMVTLFAYAIVQYRLFNIKVISVQIFGGALAGVLLVKLLSSQGPSDFTFNSIIFIGAVVITILLIRGVLKEVETREKIQELAGKLEAANAELRQLDKAKSEFIDIASHQLRTPLSIMKGYLSMLNEGTFGKLSIKLKDPLNKIYISNERLITLVADLLDLSRIERKKLQYSFEHMQVSNVIHSIVIDFKQTARQKGLALHWRKPKKLPLVYADPQKLRQVFLNIIDNAVKYTNKGSIDISLKQDGDFIVFSAKDTGIGLTEKEAQRLFQKFVRGEEMKRAKTQGMGLGMYVAKLIIQDHRGAIWAESPGKGKGSIFFVRLPIAKSENKEDENEKQMEEFIKNI</sequence>
<dbReference type="InterPro" id="IPR003661">
    <property type="entry name" value="HisK_dim/P_dom"/>
</dbReference>
<feature type="transmembrane region" description="Helical" evidence="13">
    <location>
        <begin position="36"/>
        <end position="56"/>
    </location>
</feature>
<feature type="transmembrane region" description="Helical" evidence="13">
    <location>
        <begin position="260"/>
        <end position="278"/>
    </location>
</feature>
<evidence type="ECO:0000256" key="1">
    <source>
        <dbReference type="ARBA" id="ARBA00000085"/>
    </source>
</evidence>
<keyword evidence="8" id="KW-0418">Kinase</keyword>
<dbReference type="PROSITE" id="PS50109">
    <property type="entry name" value="HIS_KIN"/>
    <property type="match status" value="1"/>
</dbReference>
<dbReference type="Proteomes" id="UP000176700">
    <property type="component" value="Unassembled WGS sequence"/>
</dbReference>
<dbReference type="Pfam" id="PF00512">
    <property type="entry name" value="HisKA"/>
    <property type="match status" value="1"/>
</dbReference>
<feature type="coiled-coil region" evidence="12">
    <location>
        <begin position="280"/>
        <end position="307"/>
    </location>
</feature>
<dbReference type="SUPFAM" id="SSF55874">
    <property type="entry name" value="ATPase domain of HSP90 chaperone/DNA topoisomerase II/histidine kinase"/>
    <property type="match status" value="1"/>
</dbReference>
<evidence type="ECO:0000256" key="9">
    <source>
        <dbReference type="ARBA" id="ARBA00022840"/>
    </source>
</evidence>
<keyword evidence="5" id="KW-0597">Phosphoprotein</keyword>
<name>A0A1G2FY01_9BACT</name>
<dbReference type="AlphaFoldDB" id="A0A1G2FY01"/>
<dbReference type="InterPro" id="IPR031621">
    <property type="entry name" value="HisKA_7TM"/>
</dbReference>
<dbReference type="InterPro" id="IPR003594">
    <property type="entry name" value="HATPase_dom"/>
</dbReference>
<dbReference type="EC" id="2.7.13.3" evidence="3"/>
<dbReference type="SMART" id="SM00387">
    <property type="entry name" value="HATPase_c"/>
    <property type="match status" value="1"/>
</dbReference>
<comment type="caution">
    <text evidence="15">The sequence shown here is derived from an EMBL/GenBank/DDBJ whole genome shotgun (WGS) entry which is preliminary data.</text>
</comment>
<evidence type="ECO:0000256" key="4">
    <source>
        <dbReference type="ARBA" id="ARBA00022475"/>
    </source>
</evidence>
<gene>
    <name evidence="15" type="ORF">A2W41_02460</name>
</gene>
<keyword evidence="10" id="KW-0902">Two-component regulatory system</keyword>
<feature type="domain" description="Histidine kinase" evidence="14">
    <location>
        <begin position="314"/>
        <end position="533"/>
    </location>
</feature>
<evidence type="ECO:0000256" key="7">
    <source>
        <dbReference type="ARBA" id="ARBA00022741"/>
    </source>
</evidence>
<comment type="subcellular location">
    <subcellularLocation>
        <location evidence="2">Cell membrane</location>
    </subcellularLocation>
</comment>
<dbReference type="GO" id="GO:0005524">
    <property type="term" value="F:ATP binding"/>
    <property type="evidence" value="ECO:0007669"/>
    <property type="project" value="UniProtKB-KW"/>
</dbReference>
<keyword evidence="7" id="KW-0547">Nucleotide-binding</keyword>
<evidence type="ECO:0000256" key="6">
    <source>
        <dbReference type="ARBA" id="ARBA00022679"/>
    </source>
</evidence>
<evidence type="ECO:0000259" key="14">
    <source>
        <dbReference type="PROSITE" id="PS50109"/>
    </source>
</evidence>
<keyword evidence="13" id="KW-0812">Transmembrane</keyword>
<protein>
    <recommendedName>
        <fullName evidence="3">histidine kinase</fullName>
        <ecNumber evidence="3">2.7.13.3</ecNumber>
    </recommendedName>
</protein>
<dbReference type="EMBL" id="MHNI01000012">
    <property type="protein sequence ID" value="OGZ42953.1"/>
    <property type="molecule type" value="Genomic_DNA"/>
</dbReference>
<evidence type="ECO:0000256" key="13">
    <source>
        <dbReference type="SAM" id="Phobius"/>
    </source>
</evidence>
<proteinExistence type="predicted"/>
<dbReference type="SUPFAM" id="SSF47384">
    <property type="entry name" value="Homodimeric domain of signal transducing histidine kinase"/>
    <property type="match status" value="1"/>
</dbReference>
<evidence type="ECO:0000313" key="15">
    <source>
        <dbReference type="EMBL" id="OGZ42953.1"/>
    </source>
</evidence>
<feature type="transmembrane region" description="Helical" evidence="13">
    <location>
        <begin position="62"/>
        <end position="85"/>
    </location>
</feature>
<dbReference type="Pfam" id="PF02518">
    <property type="entry name" value="HATPase_c"/>
    <property type="match status" value="1"/>
</dbReference>